<evidence type="ECO:0000256" key="10">
    <source>
        <dbReference type="ARBA" id="ARBA00024874"/>
    </source>
</evidence>
<evidence type="ECO:0000256" key="8">
    <source>
        <dbReference type="ARBA" id="ARBA00023159"/>
    </source>
</evidence>
<dbReference type="GO" id="GO:0003677">
    <property type="term" value="F:DNA binding"/>
    <property type="evidence" value="ECO:0007669"/>
    <property type="project" value="UniProtKB-KW"/>
</dbReference>
<protein>
    <recommendedName>
        <fullName evidence="1">Mercuric resistance operon regulatory protein</fullName>
    </recommendedName>
</protein>
<evidence type="ECO:0000313" key="14">
    <source>
        <dbReference type="EMBL" id="WMJ16582.1"/>
    </source>
</evidence>
<dbReference type="Pfam" id="PF13411">
    <property type="entry name" value="MerR_1"/>
    <property type="match status" value="1"/>
</dbReference>
<sequence>MIHYRIGELAEKCNVNKETIRYYERKGLIPETERTEGGYRLYTEETVRRIQFIKRLQGLGFTLAEIDKLLGVVDRDRDRCKDMYRFVTQKIEEIQANIRDLKRIEAMLQQLKECCPHEDNLYNCPIIDLLLEEPSDEGRHGE</sequence>
<keyword evidence="2" id="KW-0475">Mercuric resistance</keyword>
<dbReference type="PROSITE" id="PS00552">
    <property type="entry name" value="HTH_MERR_1"/>
    <property type="match status" value="1"/>
</dbReference>
<evidence type="ECO:0000256" key="11">
    <source>
        <dbReference type="SAM" id="Coils"/>
    </source>
</evidence>
<dbReference type="SMART" id="SM00422">
    <property type="entry name" value="HTH_MERR"/>
    <property type="match status" value="1"/>
</dbReference>
<evidence type="ECO:0000313" key="16">
    <source>
        <dbReference type="Proteomes" id="UP001223761"/>
    </source>
</evidence>
<dbReference type="PANTHER" id="PTHR30204">
    <property type="entry name" value="REDOX-CYCLING DRUG-SENSING TRANSCRIPTIONAL ACTIVATOR SOXR"/>
    <property type="match status" value="1"/>
</dbReference>
<feature type="coiled-coil region" evidence="11">
    <location>
        <begin position="84"/>
        <end position="111"/>
    </location>
</feature>
<name>A0A1Q5T716_9BACL</name>
<gene>
    <name evidence="14" type="primary">merR</name>
    <name evidence="13" type="ORF">BRO54_0652</name>
    <name evidence="14" type="ORF">RA955_18615</name>
</gene>
<keyword evidence="8" id="KW-0010">Activator</keyword>
<dbReference type="Proteomes" id="UP000186030">
    <property type="component" value="Unassembled WGS sequence"/>
</dbReference>
<dbReference type="EMBL" id="MQMG01000005">
    <property type="protein sequence ID" value="OKO96022.1"/>
    <property type="molecule type" value="Genomic_DNA"/>
</dbReference>
<feature type="domain" description="HTH merR-type" evidence="12">
    <location>
        <begin position="3"/>
        <end position="72"/>
    </location>
</feature>
<proteinExistence type="predicted"/>
<evidence type="ECO:0000313" key="15">
    <source>
        <dbReference type="Proteomes" id="UP000186030"/>
    </source>
</evidence>
<evidence type="ECO:0000256" key="9">
    <source>
        <dbReference type="ARBA" id="ARBA00023163"/>
    </source>
</evidence>
<keyword evidence="3" id="KW-0678">Repressor</keyword>
<reference evidence="13 15" key="1">
    <citation type="submission" date="2016-11" db="EMBL/GenBank/DDBJ databases">
        <authorList>
            <person name="Kadnikov V."/>
            <person name="Nazina T."/>
        </authorList>
    </citation>
    <scope>NUCLEOTIDE SEQUENCE [LARGE SCALE GENOMIC DNA]</scope>
    <source>
        <strain evidence="13 15">1017</strain>
    </source>
</reference>
<dbReference type="Gene3D" id="1.10.1660.10">
    <property type="match status" value="1"/>
</dbReference>
<reference evidence="14 16" key="4">
    <citation type="submission" date="2023-08" db="EMBL/GenBank/DDBJ databases">
        <title>Genome sequencing of the thermostable Gram positive bacteria Geobacillus proteiniphilus strain T-6.</title>
        <authorList>
            <person name="Shulami S."/>
            <person name="Shoham Y."/>
        </authorList>
    </citation>
    <scope>NUCLEOTIDE SEQUENCE [LARGE SCALE GENOMIC DNA]</scope>
    <source>
        <strain evidence="14 16">T-6</strain>
    </source>
</reference>
<evidence type="ECO:0000256" key="6">
    <source>
        <dbReference type="ARBA" id="ARBA00023015"/>
    </source>
</evidence>
<dbReference type="PANTHER" id="PTHR30204:SF69">
    <property type="entry name" value="MERR-FAMILY TRANSCRIPTIONAL REGULATOR"/>
    <property type="match status" value="1"/>
</dbReference>
<dbReference type="InterPro" id="IPR009061">
    <property type="entry name" value="DNA-bd_dom_put_sf"/>
</dbReference>
<dbReference type="PRINTS" id="PR00040">
    <property type="entry name" value="HTHMERR"/>
</dbReference>
<keyword evidence="9" id="KW-0804">Transcription</keyword>
<dbReference type="RefSeq" id="WP_074043092.1">
    <property type="nucleotide sequence ID" value="NZ_CP133076.1"/>
</dbReference>
<keyword evidence="11" id="KW-0175">Coiled coil</keyword>
<evidence type="ECO:0000256" key="5">
    <source>
        <dbReference type="ARBA" id="ARBA00022914"/>
    </source>
</evidence>
<keyword evidence="16" id="KW-1185">Reference proteome</keyword>
<reference evidence="13" key="3">
    <citation type="journal article" date="2019" name="Int. J. Syst. Evol. Microbiol.">
        <title>Geobacillus proteiniphilus sp. nov., a thermophilic bacterium isolated from a high-temperature heavy oil reservoir in China.</title>
        <authorList>
            <person name="Semenova E.M."/>
            <person name="Sokolova D.S."/>
            <person name="Grouzdev D.S."/>
            <person name="Poltaraus A.B."/>
            <person name="Vinokurova N.G."/>
            <person name="Tourova T.P."/>
            <person name="Nazina T.N."/>
        </authorList>
    </citation>
    <scope>NUCLEOTIDE SEQUENCE</scope>
    <source>
        <strain evidence="13">1017</strain>
    </source>
</reference>
<dbReference type="GO" id="GO:0003700">
    <property type="term" value="F:DNA-binding transcription factor activity"/>
    <property type="evidence" value="ECO:0007669"/>
    <property type="project" value="InterPro"/>
</dbReference>
<evidence type="ECO:0000256" key="4">
    <source>
        <dbReference type="ARBA" id="ARBA00022723"/>
    </source>
</evidence>
<evidence type="ECO:0000313" key="13">
    <source>
        <dbReference type="EMBL" id="OKO96022.1"/>
    </source>
</evidence>
<reference evidence="15" key="2">
    <citation type="submission" date="2017-01" db="EMBL/GenBank/DDBJ databases">
        <title>Genome sequencing and annotation of Geobacillus sp. 1017, a Hydrocarbon-Oxidizing Thermophilic Bacterium Isolated from a Heavy Oil Reservoir (China).</title>
        <authorList>
            <person name="Kadnikov V.V."/>
            <person name="Mardanov A.V."/>
            <person name="Poltaraus A.B."/>
            <person name="Sokolova D.S."/>
            <person name="Semenova E.M."/>
            <person name="Ravin N.V."/>
            <person name="Tourova T.P."/>
            <person name="Nazina T.N."/>
        </authorList>
    </citation>
    <scope>NUCLEOTIDE SEQUENCE [LARGE SCALE GENOMIC DNA]</scope>
    <source>
        <strain evidence="15">1017</strain>
    </source>
</reference>
<organism evidence="13 15">
    <name type="scientific">Geobacillus proteiniphilus</name>
    <dbReference type="NCBI Taxonomy" id="860353"/>
    <lineage>
        <taxon>Bacteria</taxon>
        <taxon>Bacillati</taxon>
        <taxon>Bacillota</taxon>
        <taxon>Bacilli</taxon>
        <taxon>Bacillales</taxon>
        <taxon>Anoxybacillaceae</taxon>
        <taxon>Geobacillus</taxon>
    </lineage>
</organism>
<keyword evidence="7" id="KW-0238">DNA-binding</keyword>
<dbReference type="SUPFAM" id="SSF46955">
    <property type="entry name" value="Putative DNA-binding domain"/>
    <property type="match status" value="1"/>
</dbReference>
<keyword evidence="5" id="KW-0476">Mercury</keyword>
<evidence type="ECO:0000256" key="2">
    <source>
        <dbReference type="ARBA" id="ARBA00022466"/>
    </source>
</evidence>
<evidence type="ECO:0000256" key="3">
    <source>
        <dbReference type="ARBA" id="ARBA00022491"/>
    </source>
</evidence>
<dbReference type="InterPro" id="IPR000551">
    <property type="entry name" value="MerR-type_HTH_dom"/>
</dbReference>
<dbReference type="AlphaFoldDB" id="A0A1Q5T716"/>
<keyword evidence="4" id="KW-0479">Metal-binding</keyword>
<evidence type="ECO:0000259" key="12">
    <source>
        <dbReference type="PROSITE" id="PS50937"/>
    </source>
</evidence>
<comment type="function">
    <text evidence="10">Mediates the mercuric-dependent induction of mercury resistance operon. In the absence of mercury MerR represses transcription by binding tightly to the mer operator region; when mercury is present the dimeric complex binds a single ion and becomes a potent transcriptional activator, while remaining bound to the mer site.</text>
</comment>
<accession>A0A1Q5T716</accession>
<keyword evidence="6" id="KW-0805">Transcription regulation</keyword>
<dbReference type="GO" id="GO:0046689">
    <property type="term" value="P:response to mercury ion"/>
    <property type="evidence" value="ECO:0007669"/>
    <property type="project" value="UniProtKB-KW"/>
</dbReference>
<evidence type="ECO:0000256" key="7">
    <source>
        <dbReference type="ARBA" id="ARBA00023125"/>
    </source>
</evidence>
<dbReference type="GO" id="GO:0045340">
    <property type="term" value="F:mercury ion binding"/>
    <property type="evidence" value="ECO:0007669"/>
    <property type="project" value="InterPro"/>
</dbReference>
<dbReference type="Proteomes" id="UP001223761">
    <property type="component" value="Chromosome"/>
</dbReference>
<dbReference type="NCBIfam" id="TIGR02051">
    <property type="entry name" value="MerR"/>
    <property type="match status" value="1"/>
</dbReference>
<dbReference type="PROSITE" id="PS50937">
    <property type="entry name" value="HTH_MERR_2"/>
    <property type="match status" value="1"/>
</dbReference>
<dbReference type="InterPro" id="IPR011794">
    <property type="entry name" value="MerR"/>
</dbReference>
<evidence type="ECO:0000256" key="1">
    <source>
        <dbReference type="ARBA" id="ARBA00017146"/>
    </source>
</evidence>
<dbReference type="CDD" id="cd04783">
    <property type="entry name" value="HTH_MerR1"/>
    <property type="match status" value="1"/>
</dbReference>
<dbReference type="EMBL" id="CP133076">
    <property type="protein sequence ID" value="WMJ16582.1"/>
    <property type="molecule type" value="Genomic_DNA"/>
</dbReference>
<dbReference type="InterPro" id="IPR047057">
    <property type="entry name" value="MerR_fam"/>
</dbReference>